<proteinExistence type="predicted"/>
<dbReference type="EMBL" id="AMQN01018474">
    <property type="status" value="NOT_ANNOTATED_CDS"/>
    <property type="molecule type" value="Genomic_DNA"/>
</dbReference>
<reference evidence="2" key="3">
    <citation type="submission" date="2015-06" db="UniProtKB">
        <authorList>
            <consortium name="EnsemblMetazoa"/>
        </authorList>
    </citation>
    <scope>IDENTIFICATION</scope>
</reference>
<dbReference type="AlphaFoldDB" id="R7V6Y9"/>
<accession>R7V6Y9</accession>
<keyword evidence="3" id="KW-1185">Reference proteome</keyword>
<evidence type="ECO:0000313" key="3">
    <source>
        <dbReference type="Proteomes" id="UP000014760"/>
    </source>
</evidence>
<evidence type="ECO:0000313" key="1">
    <source>
        <dbReference type="EMBL" id="ELU14633.1"/>
    </source>
</evidence>
<reference evidence="1 3" key="2">
    <citation type="journal article" date="2013" name="Nature">
        <title>Insights into bilaterian evolution from three spiralian genomes.</title>
        <authorList>
            <person name="Simakov O."/>
            <person name="Marletaz F."/>
            <person name="Cho S.J."/>
            <person name="Edsinger-Gonzales E."/>
            <person name="Havlak P."/>
            <person name="Hellsten U."/>
            <person name="Kuo D.H."/>
            <person name="Larsson T."/>
            <person name="Lv J."/>
            <person name="Arendt D."/>
            <person name="Savage R."/>
            <person name="Osoegawa K."/>
            <person name="de Jong P."/>
            <person name="Grimwood J."/>
            <person name="Chapman J.A."/>
            <person name="Shapiro H."/>
            <person name="Aerts A."/>
            <person name="Otillar R.P."/>
            <person name="Terry A.Y."/>
            <person name="Boore J.L."/>
            <person name="Grigoriev I.V."/>
            <person name="Lindberg D.R."/>
            <person name="Seaver E.C."/>
            <person name="Weisblat D.A."/>
            <person name="Putnam N.H."/>
            <person name="Rokhsar D.S."/>
        </authorList>
    </citation>
    <scope>NUCLEOTIDE SEQUENCE</scope>
    <source>
        <strain evidence="1 3">I ESC-2004</strain>
    </source>
</reference>
<evidence type="ECO:0000313" key="2">
    <source>
        <dbReference type="EnsemblMetazoa" id="CapteP202878"/>
    </source>
</evidence>
<protein>
    <submittedName>
        <fullName evidence="1 2">Uncharacterized protein</fullName>
    </submittedName>
</protein>
<dbReference type="EnsemblMetazoa" id="CapteT202878">
    <property type="protein sequence ID" value="CapteP202878"/>
    <property type="gene ID" value="CapteG202878"/>
</dbReference>
<dbReference type="Proteomes" id="UP000014760">
    <property type="component" value="Unassembled WGS sequence"/>
</dbReference>
<dbReference type="HOGENOM" id="CLU_1251688_0_0_1"/>
<organism evidence="1">
    <name type="scientific">Capitella teleta</name>
    <name type="common">Polychaete worm</name>
    <dbReference type="NCBI Taxonomy" id="283909"/>
    <lineage>
        <taxon>Eukaryota</taxon>
        <taxon>Metazoa</taxon>
        <taxon>Spiralia</taxon>
        <taxon>Lophotrochozoa</taxon>
        <taxon>Annelida</taxon>
        <taxon>Polychaeta</taxon>
        <taxon>Sedentaria</taxon>
        <taxon>Scolecida</taxon>
        <taxon>Capitellidae</taxon>
        <taxon>Capitella</taxon>
    </lineage>
</organism>
<sequence length="221" mass="25602">MCLSLLWMMQTYLRLTHLKEELSNNCAKQMIPGFALTQRIILSRIERKALSAHQKLQDRPNLQCKEKLDNGFEQESGLGPIADDLNLLATNKKDIEDARTQILCSVRILYTSTIYKQLESAPQERLMVPQKAASAYKAFCATELRKPAKLKANQHTQQTLTILSAFTSRFGDCPSKFCLFRRNKRMEIVEQPEMRGGLNYIRKIYEKEMAALWPEKHYSER</sequence>
<gene>
    <name evidence="1" type="ORF">CAPTEDRAFT_202878</name>
</gene>
<dbReference type="EMBL" id="KB294410">
    <property type="protein sequence ID" value="ELU14633.1"/>
    <property type="molecule type" value="Genomic_DNA"/>
</dbReference>
<name>R7V6Y9_CAPTE</name>
<reference evidence="3" key="1">
    <citation type="submission" date="2012-12" db="EMBL/GenBank/DDBJ databases">
        <authorList>
            <person name="Hellsten U."/>
            <person name="Grimwood J."/>
            <person name="Chapman J.A."/>
            <person name="Shapiro H."/>
            <person name="Aerts A."/>
            <person name="Otillar R.P."/>
            <person name="Terry A.Y."/>
            <person name="Boore J.L."/>
            <person name="Simakov O."/>
            <person name="Marletaz F."/>
            <person name="Cho S.-J."/>
            <person name="Edsinger-Gonzales E."/>
            <person name="Havlak P."/>
            <person name="Kuo D.-H."/>
            <person name="Larsson T."/>
            <person name="Lv J."/>
            <person name="Arendt D."/>
            <person name="Savage R."/>
            <person name="Osoegawa K."/>
            <person name="de Jong P."/>
            <person name="Lindberg D.R."/>
            <person name="Seaver E.C."/>
            <person name="Weisblat D.A."/>
            <person name="Putnam N.H."/>
            <person name="Grigoriev I.V."/>
            <person name="Rokhsar D.S."/>
        </authorList>
    </citation>
    <scope>NUCLEOTIDE SEQUENCE</scope>
    <source>
        <strain evidence="3">I ESC-2004</strain>
    </source>
</reference>